<dbReference type="AlphaFoldDB" id="A0A2K1E4B3"/>
<dbReference type="InterPro" id="IPR005467">
    <property type="entry name" value="His_kinase_dom"/>
</dbReference>
<evidence type="ECO:0000313" key="8">
    <source>
        <dbReference type="Proteomes" id="UP000236641"/>
    </source>
</evidence>
<organism evidence="7 8">
    <name type="scientific">Hanstruepera neustonica</name>
    <dbReference type="NCBI Taxonomy" id="1445657"/>
    <lineage>
        <taxon>Bacteria</taxon>
        <taxon>Pseudomonadati</taxon>
        <taxon>Bacteroidota</taxon>
        <taxon>Flavobacteriia</taxon>
        <taxon>Flavobacteriales</taxon>
        <taxon>Flavobacteriaceae</taxon>
        <taxon>Hanstruepera</taxon>
    </lineage>
</organism>
<evidence type="ECO:0000256" key="4">
    <source>
        <dbReference type="SAM" id="Phobius"/>
    </source>
</evidence>
<sequence>MFPKKLFFLFFFLSFWTLDAQESKTISVLDSLFYYRSLAEDQSQDLDYRIKSVKRAIHFANISKRDTSILKTKRLLATLYLNKISRNEMGVDSLYTLNHQNLKLAKKLKDTVALGYISNVLAYCSRKKFYADSAYFYYYNTSKYFESQNMLDQQADAIYYMADIQFEERDYVGCENTAARAIKLYEEMPQTETTLDNLWGLYNLIAISADELKLFDQAIEYHYKALSFSDKMEDNYLYTLYSNSNIALIYKELKQYDKALKIYQDLFENKSLLMEEPNNYALILGDYAHLKHLMGNYPDSEIKSMLHEAYKISDSINSKSGIMSVALNASEYYLDKNELDSAKYFSAIAYNLGKKSSTHDVVLNALKLKSKIDTTDTSYLNEYVKLSDSLVNKERAIRNKFARIELETDQLELKNQQITRERMWLLILSAGLLITLVLLYIIISQRAKNKELKLVQQQQEANEEIYNLMLSQQDKIDEARSIEKKRISEELHDGILGRLFGTRLSLDSLNLSTSEEAIKSREGYIVELKNIEQEIRKVSHELNTEFVSGSGYEDIIATLIETQSDAYGFKSDISIEGDIVWEDVPNKTKIHIYRIIQESLQNIYKHAHATHVEISFKLKNNVICLFITDNGSGFDVNKAKKGIGIKNMNSRVKEIQGDLEITSEKDVGTSILIKIPI</sequence>
<evidence type="ECO:0000256" key="5">
    <source>
        <dbReference type="SAM" id="SignalP"/>
    </source>
</evidence>
<dbReference type="InterPro" id="IPR011990">
    <property type="entry name" value="TPR-like_helical_dom_sf"/>
</dbReference>
<keyword evidence="2 7" id="KW-0418">Kinase</keyword>
<dbReference type="Proteomes" id="UP000236641">
    <property type="component" value="Unassembled WGS sequence"/>
</dbReference>
<evidence type="ECO:0000256" key="2">
    <source>
        <dbReference type="ARBA" id="ARBA00022777"/>
    </source>
</evidence>
<keyword evidence="4" id="KW-0472">Membrane</keyword>
<keyword evidence="4" id="KW-1133">Transmembrane helix</keyword>
<keyword evidence="4" id="KW-0812">Transmembrane</keyword>
<dbReference type="PROSITE" id="PS50109">
    <property type="entry name" value="HIS_KIN"/>
    <property type="match status" value="1"/>
</dbReference>
<dbReference type="InterPro" id="IPR050482">
    <property type="entry name" value="Sensor_HK_TwoCompSys"/>
</dbReference>
<dbReference type="SUPFAM" id="SSF48452">
    <property type="entry name" value="TPR-like"/>
    <property type="match status" value="1"/>
</dbReference>
<evidence type="ECO:0000313" key="7">
    <source>
        <dbReference type="EMBL" id="PNQ75110.1"/>
    </source>
</evidence>
<dbReference type="InterPro" id="IPR019734">
    <property type="entry name" value="TPR_rpt"/>
</dbReference>
<feature type="signal peptide" evidence="5">
    <location>
        <begin position="1"/>
        <end position="20"/>
    </location>
</feature>
<dbReference type="InterPro" id="IPR036890">
    <property type="entry name" value="HATPase_C_sf"/>
</dbReference>
<dbReference type="Pfam" id="PF02518">
    <property type="entry name" value="HATPase_c"/>
    <property type="match status" value="1"/>
</dbReference>
<name>A0A2K1E4B3_9FLAO</name>
<dbReference type="Gene3D" id="1.25.40.10">
    <property type="entry name" value="Tetratricopeptide repeat domain"/>
    <property type="match status" value="1"/>
</dbReference>
<feature type="domain" description="Histidine kinase" evidence="6">
    <location>
        <begin position="592"/>
        <end position="677"/>
    </location>
</feature>
<dbReference type="CDD" id="cd16917">
    <property type="entry name" value="HATPase_UhpB-NarQ-NarX-like"/>
    <property type="match status" value="1"/>
</dbReference>
<dbReference type="OrthoDB" id="977000at2"/>
<proteinExistence type="predicted"/>
<accession>A0A2K1E4B3</accession>
<comment type="caution">
    <text evidence="7">The sequence shown here is derived from an EMBL/GenBank/DDBJ whole genome shotgun (WGS) entry which is preliminary data.</text>
</comment>
<evidence type="ECO:0000256" key="3">
    <source>
        <dbReference type="ARBA" id="ARBA00023012"/>
    </source>
</evidence>
<keyword evidence="3" id="KW-0902">Two-component regulatory system</keyword>
<keyword evidence="1" id="KW-0808">Transferase</keyword>
<evidence type="ECO:0000259" key="6">
    <source>
        <dbReference type="PROSITE" id="PS50109"/>
    </source>
</evidence>
<keyword evidence="8" id="KW-1185">Reference proteome</keyword>
<dbReference type="PANTHER" id="PTHR24421">
    <property type="entry name" value="NITRATE/NITRITE SENSOR PROTEIN NARX-RELATED"/>
    <property type="match status" value="1"/>
</dbReference>
<dbReference type="SMART" id="SM00387">
    <property type="entry name" value="HATPase_c"/>
    <property type="match status" value="1"/>
</dbReference>
<dbReference type="InterPro" id="IPR003594">
    <property type="entry name" value="HATPase_dom"/>
</dbReference>
<protein>
    <submittedName>
        <fullName evidence="7">Two-component sensor histidine kinase</fullName>
    </submittedName>
</protein>
<reference evidence="7 8" key="1">
    <citation type="submission" date="2018-01" db="EMBL/GenBank/DDBJ databases">
        <title>The draft genome of Hanstruepera neustonica JCM19743.</title>
        <authorList>
            <person name="He R.-H."/>
            <person name="Du Z.-J."/>
        </authorList>
    </citation>
    <scope>NUCLEOTIDE SEQUENCE [LARGE SCALE GENOMIC DNA]</scope>
    <source>
        <strain evidence="7 8">JCM19743</strain>
    </source>
</reference>
<keyword evidence="5" id="KW-0732">Signal</keyword>
<dbReference type="SMART" id="SM00028">
    <property type="entry name" value="TPR"/>
    <property type="match status" value="3"/>
</dbReference>
<gene>
    <name evidence="7" type="ORF">C1T31_02950</name>
</gene>
<dbReference type="GO" id="GO:0000160">
    <property type="term" value="P:phosphorelay signal transduction system"/>
    <property type="evidence" value="ECO:0007669"/>
    <property type="project" value="UniProtKB-KW"/>
</dbReference>
<dbReference type="GO" id="GO:0016301">
    <property type="term" value="F:kinase activity"/>
    <property type="evidence" value="ECO:0007669"/>
    <property type="project" value="UniProtKB-KW"/>
</dbReference>
<dbReference type="Gene3D" id="3.30.565.10">
    <property type="entry name" value="Histidine kinase-like ATPase, C-terminal domain"/>
    <property type="match status" value="1"/>
</dbReference>
<feature type="transmembrane region" description="Helical" evidence="4">
    <location>
        <begin position="423"/>
        <end position="443"/>
    </location>
</feature>
<dbReference type="EMBL" id="POWF01000001">
    <property type="protein sequence ID" value="PNQ75110.1"/>
    <property type="molecule type" value="Genomic_DNA"/>
</dbReference>
<feature type="chain" id="PRO_5014317585" evidence="5">
    <location>
        <begin position="21"/>
        <end position="677"/>
    </location>
</feature>
<dbReference type="SUPFAM" id="SSF55874">
    <property type="entry name" value="ATPase domain of HSP90 chaperone/DNA topoisomerase II/histidine kinase"/>
    <property type="match status" value="1"/>
</dbReference>
<evidence type="ECO:0000256" key="1">
    <source>
        <dbReference type="ARBA" id="ARBA00022679"/>
    </source>
</evidence>